<evidence type="ECO:0000313" key="6">
    <source>
        <dbReference type="EMBL" id="KXN72652.1"/>
    </source>
</evidence>
<feature type="transmembrane region" description="Helical" evidence="5">
    <location>
        <begin position="112"/>
        <end position="132"/>
    </location>
</feature>
<evidence type="ECO:0000256" key="1">
    <source>
        <dbReference type="ARBA" id="ARBA00004141"/>
    </source>
</evidence>
<proteinExistence type="predicted"/>
<sequence>MVSYGSVILPVGMFGASFVLGSILIIGLIDFKLVNRLTIRLIAAIAFADLLNHIGGYLSITQARGMWNNMCYALAGFQMFTRTFYNLTNLAIRFHLYRSLVLLKKSSLKFELMIWIGMWAVIIPLMILYYFLGVFTGTIQKAGCNPGSRNPLYNKIFSAIAGTFCLITMIACLVTTIIGRRSLTRWINSYANSRLRQSNDIENFRKQRRKMAERSFLYPLATLITLPFEVIFNYFNLFGRREPTVIVAMTITGGLSGLLTAIAFLIDPASFKAFEAAKLKVKTWMRGKSKSLRADYDSDVEFVKI</sequence>
<evidence type="ECO:0000313" key="7">
    <source>
        <dbReference type="Proteomes" id="UP000070444"/>
    </source>
</evidence>
<name>A0A137PCF0_CONC2</name>
<dbReference type="Proteomes" id="UP000070444">
    <property type="component" value="Unassembled WGS sequence"/>
</dbReference>
<dbReference type="Gene3D" id="1.20.1070.10">
    <property type="entry name" value="Rhodopsin 7-helix transmembrane proteins"/>
    <property type="match status" value="1"/>
</dbReference>
<dbReference type="EMBL" id="KQ964449">
    <property type="protein sequence ID" value="KXN72652.1"/>
    <property type="molecule type" value="Genomic_DNA"/>
</dbReference>
<dbReference type="PANTHER" id="PTHR23112:SF0">
    <property type="entry name" value="TRANSMEMBRANE PROTEIN 116"/>
    <property type="match status" value="1"/>
</dbReference>
<comment type="subcellular location">
    <subcellularLocation>
        <location evidence="1">Membrane</location>
        <topology evidence="1">Multi-pass membrane protein</topology>
    </subcellularLocation>
</comment>
<reference evidence="6 7" key="1">
    <citation type="journal article" date="2015" name="Genome Biol. Evol.">
        <title>Phylogenomic analyses indicate that early fungi evolved digesting cell walls of algal ancestors of land plants.</title>
        <authorList>
            <person name="Chang Y."/>
            <person name="Wang S."/>
            <person name="Sekimoto S."/>
            <person name="Aerts A.L."/>
            <person name="Choi C."/>
            <person name="Clum A."/>
            <person name="LaButti K.M."/>
            <person name="Lindquist E.A."/>
            <person name="Yee Ngan C."/>
            <person name="Ohm R.A."/>
            <person name="Salamov A.A."/>
            <person name="Grigoriev I.V."/>
            <person name="Spatafora J.W."/>
            <person name="Berbee M.L."/>
        </authorList>
    </citation>
    <scope>NUCLEOTIDE SEQUENCE [LARGE SCALE GENOMIC DNA]</scope>
    <source>
        <strain evidence="6 7">NRRL 28638</strain>
    </source>
</reference>
<dbReference type="AlphaFoldDB" id="A0A137PCF0"/>
<dbReference type="GO" id="GO:0007189">
    <property type="term" value="P:adenylate cyclase-activating G protein-coupled receptor signaling pathway"/>
    <property type="evidence" value="ECO:0007669"/>
    <property type="project" value="TreeGrafter"/>
</dbReference>
<protein>
    <recommendedName>
        <fullName evidence="8">G-protein coupled receptors family 1 profile domain-containing protein</fullName>
    </recommendedName>
</protein>
<accession>A0A137PCF0</accession>
<keyword evidence="7" id="KW-1185">Reference proteome</keyword>
<organism evidence="6 7">
    <name type="scientific">Conidiobolus coronatus (strain ATCC 28846 / CBS 209.66 / NRRL 28638)</name>
    <name type="common">Delacroixia coronata</name>
    <dbReference type="NCBI Taxonomy" id="796925"/>
    <lineage>
        <taxon>Eukaryota</taxon>
        <taxon>Fungi</taxon>
        <taxon>Fungi incertae sedis</taxon>
        <taxon>Zoopagomycota</taxon>
        <taxon>Entomophthoromycotina</taxon>
        <taxon>Entomophthoromycetes</taxon>
        <taxon>Entomophthorales</taxon>
        <taxon>Ancylistaceae</taxon>
        <taxon>Conidiobolus</taxon>
    </lineage>
</organism>
<evidence type="ECO:0000256" key="3">
    <source>
        <dbReference type="ARBA" id="ARBA00022989"/>
    </source>
</evidence>
<evidence type="ECO:0008006" key="8">
    <source>
        <dbReference type="Google" id="ProtNLM"/>
    </source>
</evidence>
<feature type="transmembrane region" description="Helical" evidence="5">
    <location>
        <begin position="41"/>
        <end position="60"/>
    </location>
</feature>
<dbReference type="GO" id="GO:0005886">
    <property type="term" value="C:plasma membrane"/>
    <property type="evidence" value="ECO:0007669"/>
    <property type="project" value="TreeGrafter"/>
</dbReference>
<dbReference type="GO" id="GO:0004930">
    <property type="term" value="F:G protein-coupled receptor activity"/>
    <property type="evidence" value="ECO:0007669"/>
    <property type="project" value="TreeGrafter"/>
</dbReference>
<feature type="transmembrane region" description="Helical" evidence="5">
    <location>
        <begin position="156"/>
        <end position="178"/>
    </location>
</feature>
<gene>
    <name evidence="6" type="ORF">CONCODRAFT_4514</name>
</gene>
<keyword evidence="3 5" id="KW-1133">Transmembrane helix</keyword>
<evidence type="ECO:0000256" key="5">
    <source>
        <dbReference type="SAM" id="Phobius"/>
    </source>
</evidence>
<evidence type="ECO:0000256" key="2">
    <source>
        <dbReference type="ARBA" id="ARBA00022692"/>
    </source>
</evidence>
<evidence type="ECO:0000256" key="4">
    <source>
        <dbReference type="ARBA" id="ARBA00023136"/>
    </source>
</evidence>
<feature type="transmembrane region" description="Helical" evidence="5">
    <location>
        <begin position="6"/>
        <end position="29"/>
    </location>
</feature>
<keyword evidence="4 5" id="KW-0472">Membrane</keyword>
<keyword evidence="2 5" id="KW-0812">Transmembrane</keyword>
<feature type="transmembrane region" description="Helical" evidence="5">
    <location>
        <begin position="216"/>
        <end position="238"/>
    </location>
</feature>
<dbReference type="PANTHER" id="PTHR23112">
    <property type="entry name" value="G PROTEIN-COUPLED RECEPTOR 157-RELATED"/>
    <property type="match status" value="1"/>
</dbReference>
<feature type="transmembrane region" description="Helical" evidence="5">
    <location>
        <begin position="244"/>
        <end position="266"/>
    </location>
</feature>